<dbReference type="PANTHER" id="PTHR32308">
    <property type="entry name" value="LYASE BETA SUBUNIT, PUTATIVE (AFU_ORTHOLOGUE AFUA_4G13030)-RELATED"/>
    <property type="match status" value="1"/>
</dbReference>
<keyword evidence="9" id="KW-1185">Reference proteome</keyword>
<evidence type="ECO:0000256" key="1">
    <source>
        <dbReference type="ARBA" id="ARBA00001946"/>
    </source>
</evidence>
<sequence length="270" mass="27470">MTTARLAPRTALFLPASNPRAIAKARGLDADMVILDLEDAVRDDAKAEARAAAVAAVAEGFGHRLCAIRINGIESAEHAADLDAVAASVCDFVVVPKVETVADAAAIAEAVGKPLLAMIETPLGVLAAADIAAVPGVGGLVAGVNDLRATLGIPAGAGREGLILSLQTIVLAARASAVWAIDGVFNALDDAEGLGAECRYGRVLGFDGKSLIHPNQIPVAAQAFGPGEAELAEARALIAAATGGAERFGDRMIEAMHVAQARALIERHRG</sequence>
<comment type="similarity">
    <text evidence="2">Belongs to the HpcH/HpaI aldolase family.</text>
</comment>
<evidence type="ECO:0000256" key="6">
    <source>
        <dbReference type="PIRSR" id="PIRSR015582-2"/>
    </source>
</evidence>
<keyword evidence="8" id="KW-0456">Lyase</keyword>
<evidence type="ECO:0000256" key="2">
    <source>
        <dbReference type="ARBA" id="ARBA00005568"/>
    </source>
</evidence>
<reference evidence="8 9" key="1">
    <citation type="submission" date="2017-11" db="EMBL/GenBank/DDBJ databases">
        <title>Complete genome sequence of Sphingomonas sp. Strain Cra20, a psychrotolerant potential plant growth promoting rhizobacteria.</title>
        <authorList>
            <person name="Luo Y."/>
        </authorList>
    </citation>
    <scope>NUCLEOTIDE SEQUENCE [LARGE SCALE GENOMIC DNA]</scope>
    <source>
        <strain evidence="8 9">Cra20</strain>
    </source>
</reference>
<proteinExistence type="inferred from homology"/>
<dbReference type="SUPFAM" id="SSF51621">
    <property type="entry name" value="Phosphoenolpyruvate/pyruvate domain"/>
    <property type="match status" value="1"/>
</dbReference>
<feature type="domain" description="HpcH/HpaI aldolase/citrate lyase" evidence="7">
    <location>
        <begin position="9"/>
        <end position="214"/>
    </location>
</feature>
<comment type="cofactor">
    <cofactor evidence="1">
        <name>Mg(2+)</name>
        <dbReference type="ChEBI" id="CHEBI:18420"/>
    </cofactor>
</comment>
<feature type="binding site" evidence="6">
    <location>
        <position position="146"/>
    </location>
    <ligand>
        <name>Mg(2+)</name>
        <dbReference type="ChEBI" id="CHEBI:18420"/>
    </ligand>
</feature>
<dbReference type="OrthoDB" id="9800547at2"/>
<dbReference type="PANTHER" id="PTHR32308:SF10">
    <property type="entry name" value="CITRATE LYASE SUBUNIT BETA"/>
    <property type="match status" value="1"/>
</dbReference>
<evidence type="ECO:0000259" key="7">
    <source>
        <dbReference type="Pfam" id="PF03328"/>
    </source>
</evidence>
<dbReference type="KEGG" id="sphc:CVN68_04030"/>
<dbReference type="InterPro" id="IPR040442">
    <property type="entry name" value="Pyrv_kinase-like_dom_sf"/>
</dbReference>
<dbReference type="InterPro" id="IPR005000">
    <property type="entry name" value="Aldolase/citrate-lyase_domain"/>
</dbReference>
<feature type="binding site" evidence="5">
    <location>
        <position position="69"/>
    </location>
    <ligand>
        <name>substrate</name>
    </ligand>
</feature>
<name>A0A2K8MJ73_9SPHN</name>
<gene>
    <name evidence="8" type="ORF">CVN68_04030</name>
</gene>
<keyword evidence="3 6" id="KW-0479">Metal-binding</keyword>
<accession>A0A2K8MJ73</accession>
<dbReference type="AlphaFoldDB" id="A0A2K8MJ73"/>
<dbReference type="GO" id="GO:0016829">
    <property type="term" value="F:lyase activity"/>
    <property type="evidence" value="ECO:0007669"/>
    <property type="project" value="UniProtKB-KW"/>
</dbReference>
<dbReference type="Pfam" id="PF03328">
    <property type="entry name" value="HpcH_HpaI"/>
    <property type="match status" value="1"/>
</dbReference>
<dbReference type="InterPro" id="IPR011206">
    <property type="entry name" value="Citrate_lyase_beta/mcl1/mcl2"/>
</dbReference>
<dbReference type="InterPro" id="IPR015813">
    <property type="entry name" value="Pyrv/PenolPyrv_kinase-like_dom"/>
</dbReference>
<dbReference type="PIRSF" id="PIRSF015582">
    <property type="entry name" value="Cit_lyase_B"/>
    <property type="match status" value="1"/>
</dbReference>
<dbReference type="EMBL" id="CP024923">
    <property type="protein sequence ID" value="ATY31251.1"/>
    <property type="molecule type" value="Genomic_DNA"/>
</dbReference>
<evidence type="ECO:0000256" key="4">
    <source>
        <dbReference type="ARBA" id="ARBA00022842"/>
    </source>
</evidence>
<keyword evidence="4 6" id="KW-0460">Magnesium</keyword>
<organism evidence="8 9">
    <name type="scientific">Sphingomonas psychrotolerans</name>
    <dbReference type="NCBI Taxonomy" id="1327635"/>
    <lineage>
        <taxon>Bacteria</taxon>
        <taxon>Pseudomonadati</taxon>
        <taxon>Pseudomonadota</taxon>
        <taxon>Alphaproteobacteria</taxon>
        <taxon>Sphingomonadales</taxon>
        <taxon>Sphingomonadaceae</taxon>
        <taxon>Sphingomonas</taxon>
    </lineage>
</organism>
<protein>
    <submittedName>
        <fullName evidence="8">CoA ester lyase</fullName>
    </submittedName>
</protein>
<feature type="binding site" evidence="5">
    <location>
        <position position="120"/>
    </location>
    <ligand>
        <name>substrate</name>
    </ligand>
</feature>
<evidence type="ECO:0000313" key="8">
    <source>
        <dbReference type="EMBL" id="ATY31251.1"/>
    </source>
</evidence>
<dbReference type="GO" id="GO:0000287">
    <property type="term" value="F:magnesium ion binding"/>
    <property type="evidence" value="ECO:0007669"/>
    <property type="project" value="TreeGrafter"/>
</dbReference>
<evidence type="ECO:0000256" key="5">
    <source>
        <dbReference type="PIRSR" id="PIRSR015582-1"/>
    </source>
</evidence>
<dbReference type="GO" id="GO:0006107">
    <property type="term" value="P:oxaloacetate metabolic process"/>
    <property type="evidence" value="ECO:0007669"/>
    <property type="project" value="TreeGrafter"/>
</dbReference>
<dbReference type="RefSeq" id="WP_100281062.1">
    <property type="nucleotide sequence ID" value="NZ_CP024923.1"/>
</dbReference>
<dbReference type="Gene3D" id="3.20.20.60">
    <property type="entry name" value="Phosphoenolpyruvate-binding domains"/>
    <property type="match status" value="1"/>
</dbReference>
<dbReference type="Proteomes" id="UP000229081">
    <property type="component" value="Chromosome"/>
</dbReference>
<feature type="binding site" evidence="6">
    <location>
        <position position="120"/>
    </location>
    <ligand>
        <name>Mg(2+)</name>
        <dbReference type="ChEBI" id="CHEBI:18420"/>
    </ligand>
</feature>
<evidence type="ECO:0000256" key="3">
    <source>
        <dbReference type="ARBA" id="ARBA00022723"/>
    </source>
</evidence>
<evidence type="ECO:0000313" key="9">
    <source>
        <dbReference type="Proteomes" id="UP000229081"/>
    </source>
</evidence>